<gene>
    <name evidence="6" type="ORF">G4D63_01690</name>
</gene>
<dbReference type="InterPro" id="IPR011006">
    <property type="entry name" value="CheY-like_superfamily"/>
</dbReference>
<dbReference type="Pfam" id="PF00990">
    <property type="entry name" value="GGDEF"/>
    <property type="match status" value="1"/>
</dbReference>
<feature type="modified residue" description="Phosphohistidine" evidence="1">
    <location>
        <position position="38"/>
    </location>
</feature>
<dbReference type="PANTHER" id="PTHR45138">
    <property type="entry name" value="REGULATORY COMPONENTS OF SENSORY TRANSDUCTION SYSTEM"/>
    <property type="match status" value="1"/>
</dbReference>
<feature type="domain" description="Response regulatory" evidence="3">
    <location>
        <begin position="410"/>
        <end position="534"/>
    </location>
</feature>
<dbReference type="InterPro" id="IPR008207">
    <property type="entry name" value="Sig_transdc_His_kin_Hpt_dom"/>
</dbReference>
<dbReference type="InterPro" id="IPR043128">
    <property type="entry name" value="Rev_trsase/Diguanyl_cyclase"/>
</dbReference>
<dbReference type="GO" id="GO:1902201">
    <property type="term" value="P:negative regulation of bacterial-type flagellum-dependent cell motility"/>
    <property type="evidence" value="ECO:0007669"/>
    <property type="project" value="TreeGrafter"/>
</dbReference>
<dbReference type="CDD" id="cd17574">
    <property type="entry name" value="REC_OmpR"/>
    <property type="match status" value="1"/>
</dbReference>
<dbReference type="AlphaFoldDB" id="A0A6M0Q2U0"/>
<dbReference type="InterPro" id="IPR001789">
    <property type="entry name" value="Sig_transdc_resp-reg_receiver"/>
</dbReference>
<sequence>MQKYRDLLINNVRKQLNIWFDNDNVEETSHEEVYRFLHSITGTAETIGLNEIGQTSRELIHSLSENDDRIWRQKDLKEYLMPLLSVCYYNESEESLALTKKVSYKGNKPLVLFIHNDPAFLMHVKDELEKEEILVTALTDSNRAVSLLYELKPDCIIVGVSINSTSDLDVLHYLKDKMKQQFIPTIMISDNNQKEVRMKSYQMGADDFIEKPFDMDEFIVRVKRQLERKELIDHLVLVDELTLVYNRKYLGQVFELFQSEIVRNSENFSLAILDLDYFKHINDTYGHLVGDKILREFAGFLKQELSSIDILIRFGGEEFVVLMPRTNSINAEAKLKVILDRFAKKQFVENDQQFHITVSGGLVEVTSNAKRMEEWLELADSALYEAKNSGRNCIKVVTSNEGTAPKKIVKVGVVDDDPIIRTMIIEMIENMKKEESIQIDAQAFRDGAKFFESDWYKSEDPYILLLDGMMPRMDGLEVLQRIRAERDINQYNIVMLTSRKSEQDISRGLQLGADDYITKPFNLSELEARLKRLIQRMK</sequence>
<evidence type="ECO:0000259" key="4">
    <source>
        <dbReference type="PROSITE" id="PS50887"/>
    </source>
</evidence>
<evidence type="ECO:0000259" key="3">
    <source>
        <dbReference type="PROSITE" id="PS50110"/>
    </source>
</evidence>
<evidence type="ECO:0000313" key="7">
    <source>
        <dbReference type="Proteomes" id="UP000481043"/>
    </source>
</evidence>
<dbReference type="FunFam" id="3.30.70.270:FF:000001">
    <property type="entry name" value="Diguanylate cyclase domain protein"/>
    <property type="match status" value="1"/>
</dbReference>
<dbReference type="RefSeq" id="WP_163177052.1">
    <property type="nucleotide sequence ID" value="NZ_JAAIWM010000001.1"/>
</dbReference>
<dbReference type="NCBIfam" id="TIGR00254">
    <property type="entry name" value="GGDEF"/>
    <property type="match status" value="1"/>
</dbReference>
<proteinExistence type="predicted"/>
<dbReference type="PROSITE" id="PS50894">
    <property type="entry name" value="HPT"/>
    <property type="match status" value="1"/>
</dbReference>
<dbReference type="CDD" id="cd01949">
    <property type="entry name" value="GGDEF"/>
    <property type="match status" value="1"/>
</dbReference>
<organism evidence="6 7">
    <name type="scientific">Bacillus mesophilus</name>
    <dbReference type="NCBI Taxonomy" id="1808955"/>
    <lineage>
        <taxon>Bacteria</taxon>
        <taxon>Bacillati</taxon>
        <taxon>Bacillota</taxon>
        <taxon>Bacilli</taxon>
        <taxon>Bacillales</taxon>
        <taxon>Bacillaceae</taxon>
        <taxon>Bacillus</taxon>
    </lineage>
</organism>
<dbReference type="EMBL" id="JAAIWM010000001">
    <property type="protein sequence ID" value="NEY70443.1"/>
    <property type="molecule type" value="Genomic_DNA"/>
</dbReference>
<comment type="caution">
    <text evidence="6">The sequence shown here is derived from an EMBL/GenBank/DDBJ whole genome shotgun (WGS) entry which is preliminary data.</text>
</comment>
<dbReference type="Gene3D" id="3.30.70.270">
    <property type="match status" value="1"/>
</dbReference>
<evidence type="ECO:0000256" key="1">
    <source>
        <dbReference type="PROSITE-ProRule" id="PRU00110"/>
    </source>
</evidence>
<dbReference type="PANTHER" id="PTHR45138:SF9">
    <property type="entry name" value="DIGUANYLATE CYCLASE DGCM-RELATED"/>
    <property type="match status" value="1"/>
</dbReference>
<feature type="domain" description="Response regulatory" evidence="3">
    <location>
        <begin position="110"/>
        <end position="226"/>
    </location>
</feature>
<dbReference type="Proteomes" id="UP000481043">
    <property type="component" value="Unassembled WGS sequence"/>
</dbReference>
<evidence type="ECO:0000313" key="6">
    <source>
        <dbReference type="EMBL" id="NEY70443.1"/>
    </source>
</evidence>
<dbReference type="InterPro" id="IPR029787">
    <property type="entry name" value="Nucleotide_cyclase"/>
</dbReference>
<feature type="modified residue" description="4-aspartylphosphate" evidence="2">
    <location>
        <position position="467"/>
    </location>
</feature>
<protein>
    <submittedName>
        <fullName evidence="6">Diguanylate cyclase</fullName>
    </submittedName>
</protein>
<dbReference type="InterPro" id="IPR050469">
    <property type="entry name" value="Diguanylate_Cyclase"/>
</dbReference>
<dbReference type="GO" id="GO:0000160">
    <property type="term" value="P:phosphorelay signal transduction system"/>
    <property type="evidence" value="ECO:0007669"/>
    <property type="project" value="InterPro"/>
</dbReference>
<dbReference type="Gene3D" id="3.40.50.2300">
    <property type="match status" value="2"/>
</dbReference>
<keyword evidence="2" id="KW-0597">Phosphoprotein</keyword>
<feature type="domain" description="GGDEF" evidence="4">
    <location>
        <begin position="266"/>
        <end position="399"/>
    </location>
</feature>
<accession>A0A6M0Q2U0</accession>
<comment type="caution">
    <text evidence="2">Lacks conserved residue(s) required for the propagation of feature annotation.</text>
</comment>
<name>A0A6M0Q2U0_9BACI</name>
<dbReference type="SUPFAM" id="SSF52172">
    <property type="entry name" value="CheY-like"/>
    <property type="match status" value="2"/>
</dbReference>
<reference evidence="6 7" key="1">
    <citation type="submission" date="2020-02" db="EMBL/GenBank/DDBJ databases">
        <title>Bacillus aquiflavi sp. nov., isolated from yellow water of strong flavor Chinese baijiu in Yibin region of China.</title>
        <authorList>
            <person name="Xie J."/>
        </authorList>
    </citation>
    <scope>NUCLEOTIDE SEQUENCE [LARGE SCALE GENOMIC DNA]</scope>
    <source>
        <strain evidence="6 7">SA4</strain>
    </source>
</reference>
<keyword evidence="7" id="KW-1185">Reference proteome</keyword>
<dbReference type="GO" id="GO:0052621">
    <property type="term" value="F:diguanylate cyclase activity"/>
    <property type="evidence" value="ECO:0007669"/>
    <property type="project" value="TreeGrafter"/>
</dbReference>
<dbReference type="PROSITE" id="PS50110">
    <property type="entry name" value="RESPONSE_REGULATORY"/>
    <property type="match status" value="2"/>
</dbReference>
<dbReference type="Pfam" id="PF00072">
    <property type="entry name" value="Response_reg"/>
    <property type="match status" value="2"/>
</dbReference>
<dbReference type="GO" id="GO:0043709">
    <property type="term" value="P:cell adhesion involved in single-species biofilm formation"/>
    <property type="evidence" value="ECO:0007669"/>
    <property type="project" value="TreeGrafter"/>
</dbReference>
<evidence type="ECO:0000256" key="2">
    <source>
        <dbReference type="PROSITE-ProRule" id="PRU00169"/>
    </source>
</evidence>
<dbReference type="SMART" id="SM00267">
    <property type="entry name" value="GGDEF"/>
    <property type="match status" value="1"/>
</dbReference>
<dbReference type="SUPFAM" id="SSF55073">
    <property type="entry name" value="Nucleotide cyclase"/>
    <property type="match status" value="1"/>
</dbReference>
<evidence type="ECO:0000259" key="5">
    <source>
        <dbReference type="PROSITE" id="PS50894"/>
    </source>
</evidence>
<dbReference type="GO" id="GO:0005886">
    <property type="term" value="C:plasma membrane"/>
    <property type="evidence" value="ECO:0007669"/>
    <property type="project" value="TreeGrafter"/>
</dbReference>
<dbReference type="InterPro" id="IPR000160">
    <property type="entry name" value="GGDEF_dom"/>
</dbReference>
<dbReference type="PROSITE" id="PS50887">
    <property type="entry name" value="GGDEF"/>
    <property type="match status" value="1"/>
</dbReference>
<feature type="domain" description="HPt" evidence="5">
    <location>
        <begin position="1"/>
        <end position="98"/>
    </location>
</feature>
<dbReference type="SMART" id="SM00448">
    <property type="entry name" value="REC"/>
    <property type="match status" value="2"/>
</dbReference>